<feature type="binding site" evidence="3">
    <location>
        <position position="87"/>
    </location>
    <ligand>
        <name>Zn(2+)</name>
        <dbReference type="ChEBI" id="CHEBI:29105"/>
    </ligand>
</feature>
<dbReference type="SUPFAM" id="SSF56784">
    <property type="entry name" value="HAD-like"/>
    <property type="match status" value="1"/>
</dbReference>
<dbReference type="InterPro" id="IPR036412">
    <property type="entry name" value="HAD-like_sf"/>
</dbReference>
<dbReference type="EC" id="3.1.3.-" evidence="1"/>
<dbReference type="KEGG" id="schf:IPT68_29205"/>
<evidence type="ECO:0000256" key="3">
    <source>
        <dbReference type="PIRSR" id="PIRSR004682-4"/>
    </source>
</evidence>
<organism evidence="4 5">
    <name type="scientific">Streptomyces chromofuscus</name>
    <dbReference type="NCBI Taxonomy" id="42881"/>
    <lineage>
        <taxon>Bacteria</taxon>
        <taxon>Bacillati</taxon>
        <taxon>Actinomycetota</taxon>
        <taxon>Actinomycetes</taxon>
        <taxon>Kitasatosporales</taxon>
        <taxon>Streptomycetaceae</taxon>
        <taxon>Streptomyces</taxon>
    </lineage>
</organism>
<keyword evidence="1 4" id="KW-0378">Hydrolase</keyword>
<proteinExistence type="inferred from homology"/>
<dbReference type="Pfam" id="PF13242">
    <property type="entry name" value="Hydrolase_like"/>
    <property type="match status" value="1"/>
</dbReference>
<dbReference type="EMBL" id="CP063374">
    <property type="protein sequence ID" value="QOV43736.1"/>
    <property type="molecule type" value="Genomic_DNA"/>
</dbReference>
<dbReference type="Proteomes" id="UP000594008">
    <property type="component" value="Chromosome"/>
</dbReference>
<evidence type="ECO:0000313" key="5">
    <source>
        <dbReference type="Proteomes" id="UP000594008"/>
    </source>
</evidence>
<comment type="cofactor">
    <cofactor evidence="3">
        <name>Zn(2+)</name>
        <dbReference type="ChEBI" id="CHEBI:29105"/>
    </cofactor>
</comment>
<keyword evidence="1" id="KW-0963">Cytoplasm</keyword>
<keyword evidence="3" id="KW-0479">Metal-binding</keyword>
<comment type="similarity">
    <text evidence="1">Belongs to the gmhB family.</text>
</comment>
<evidence type="ECO:0000313" key="4">
    <source>
        <dbReference type="EMBL" id="QOV43736.1"/>
    </source>
</evidence>
<feature type="binding site" evidence="3">
    <location>
        <position position="12"/>
    </location>
    <ligand>
        <name>Mg(2+)</name>
        <dbReference type="ChEBI" id="CHEBI:18420"/>
    </ligand>
</feature>
<dbReference type="GO" id="GO:0016791">
    <property type="term" value="F:phosphatase activity"/>
    <property type="evidence" value="ECO:0007669"/>
    <property type="project" value="InterPro"/>
</dbReference>
<feature type="binding site" evidence="3">
    <location>
        <position position="95"/>
    </location>
    <ligand>
        <name>Zn(2+)</name>
        <dbReference type="ChEBI" id="CHEBI:29105"/>
    </ligand>
</feature>
<dbReference type="PIRSF" id="PIRSF004682">
    <property type="entry name" value="GmhB"/>
    <property type="match status" value="1"/>
</dbReference>
<dbReference type="InterPro" id="IPR004446">
    <property type="entry name" value="Heptose_bisP_phosphatase"/>
</dbReference>
<dbReference type="GO" id="GO:0005975">
    <property type="term" value="P:carbohydrate metabolic process"/>
    <property type="evidence" value="ECO:0007669"/>
    <property type="project" value="InterPro"/>
</dbReference>
<feature type="binding site" evidence="3">
    <location>
        <position position="124"/>
    </location>
    <ligand>
        <name>Mg(2+)</name>
        <dbReference type="ChEBI" id="CHEBI:18420"/>
    </ligand>
</feature>
<keyword evidence="1" id="KW-0119">Carbohydrate metabolism</keyword>
<protein>
    <recommendedName>
        <fullName evidence="1">D,D-heptose 1,7-bisphosphate phosphatase</fullName>
        <ecNumber evidence="1">3.1.3.-</ecNumber>
    </recommendedName>
</protein>
<dbReference type="InterPro" id="IPR006549">
    <property type="entry name" value="HAD-SF_hydro_IIIA"/>
</dbReference>
<feature type="active site" description="Proton donor" evidence="2">
    <location>
        <position position="12"/>
    </location>
</feature>
<feature type="active site" description="Nucleophile" evidence="2">
    <location>
        <position position="10"/>
    </location>
</feature>
<dbReference type="Gene3D" id="3.40.50.1000">
    <property type="entry name" value="HAD superfamily/HAD-like"/>
    <property type="match status" value="1"/>
</dbReference>
<dbReference type="NCBIfam" id="TIGR01662">
    <property type="entry name" value="HAD-SF-IIIA"/>
    <property type="match status" value="1"/>
</dbReference>
<evidence type="ECO:0000256" key="1">
    <source>
        <dbReference type="PIRNR" id="PIRNR004682"/>
    </source>
</evidence>
<keyword evidence="3" id="KW-0460">Magnesium</keyword>
<name>A0A7M2T4Z6_STRCW</name>
<dbReference type="InterPro" id="IPR023214">
    <property type="entry name" value="HAD_sf"/>
</dbReference>
<evidence type="ECO:0000256" key="2">
    <source>
        <dbReference type="PIRSR" id="PIRSR004682-1"/>
    </source>
</evidence>
<dbReference type="GO" id="GO:0046872">
    <property type="term" value="F:metal ion binding"/>
    <property type="evidence" value="ECO:0007669"/>
    <property type="project" value="UniProtKB-KW"/>
</dbReference>
<comment type="cofactor">
    <cofactor evidence="3">
        <name>Mg(2+)</name>
        <dbReference type="ChEBI" id="CHEBI:18420"/>
    </cofactor>
</comment>
<keyword evidence="3" id="KW-0862">Zinc</keyword>
<comment type="subcellular location">
    <subcellularLocation>
        <location evidence="1">Cytoplasm</location>
    </subcellularLocation>
</comment>
<sequence>MTRIRAVLLDRDGLLVEDVPDNADPDRVRPVEGAQEALALLRAHGVRTGFLTQQPGVARGDVTEADVRRVDARVEELLGPFDIRAVCRHAPADGCHCRPPEPGLLLWAAGRLCTAPAEWAVVGDTDAHLEAARRAGAHGVLVPTARTRPRQTAGDTAPDLITAVRSLVPDTPVPRTGR</sequence>
<dbReference type="PANTHER" id="PTHR42891:SF1">
    <property type="entry name" value="D-GLYCERO-BETA-D-MANNO-HEPTOSE-1,7-BISPHOSPHATE 7-PHOSPHATASE"/>
    <property type="match status" value="1"/>
</dbReference>
<gene>
    <name evidence="4" type="ORF">IPT68_29205</name>
</gene>
<feature type="binding site" evidence="3">
    <location>
        <position position="10"/>
    </location>
    <ligand>
        <name>Mg(2+)</name>
        <dbReference type="ChEBI" id="CHEBI:18420"/>
    </ligand>
</feature>
<reference evidence="4 5" key="1">
    <citation type="submission" date="2020-10" db="EMBL/GenBank/DDBJ databases">
        <title>Streptomyces chromofuscus complate genome analysis.</title>
        <authorList>
            <person name="Anwar N."/>
        </authorList>
    </citation>
    <scope>NUCLEOTIDE SEQUENCE [LARGE SCALE GENOMIC DNA]</scope>
    <source>
        <strain evidence="4 5">DSM 40273</strain>
    </source>
</reference>
<keyword evidence="5" id="KW-1185">Reference proteome</keyword>
<feature type="binding site" evidence="3">
    <location>
        <position position="89"/>
    </location>
    <ligand>
        <name>Zn(2+)</name>
        <dbReference type="ChEBI" id="CHEBI:29105"/>
    </ligand>
</feature>
<dbReference type="RefSeq" id="WP_189701442.1">
    <property type="nucleotide sequence ID" value="NZ_BMTA01000027.1"/>
</dbReference>
<accession>A0A7M2T4Z6</accession>
<dbReference type="AlphaFoldDB" id="A0A7M2T4Z6"/>
<dbReference type="GO" id="GO:0005737">
    <property type="term" value="C:cytoplasm"/>
    <property type="evidence" value="ECO:0007669"/>
    <property type="project" value="UniProtKB-SubCell"/>
</dbReference>
<feature type="binding site" evidence="3">
    <location>
        <position position="97"/>
    </location>
    <ligand>
        <name>Zn(2+)</name>
        <dbReference type="ChEBI" id="CHEBI:29105"/>
    </ligand>
</feature>
<dbReference type="PANTHER" id="PTHR42891">
    <property type="entry name" value="D-GLYCERO-BETA-D-MANNO-HEPTOSE-1,7-BISPHOSPHATE 7-PHOSPHATASE"/>
    <property type="match status" value="1"/>
</dbReference>